<keyword evidence="2" id="KW-1185">Reference proteome</keyword>
<evidence type="ECO:0000313" key="1">
    <source>
        <dbReference type="EMBL" id="OLO03310.1"/>
    </source>
</evidence>
<comment type="caution">
    <text evidence="1">The sequence shown here is derived from an EMBL/GenBank/DDBJ whole genome shotgun (WGS) entry which is preliminary data.</text>
</comment>
<proteinExistence type="predicted"/>
<name>A0A1Q8SPF3_9GAMM</name>
<protein>
    <submittedName>
        <fullName evidence="1">Uncharacterized protein</fullName>
    </submittedName>
</protein>
<dbReference type="OrthoDB" id="8704583at2"/>
<gene>
    <name evidence="1" type="ORF">BTW07_14595</name>
</gene>
<evidence type="ECO:0000313" key="2">
    <source>
        <dbReference type="Proteomes" id="UP000186878"/>
    </source>
</evidence>
<sequence>MYPSHRGNKTKRVQVNLSEQEFALVEAIANINGLPVATQLRYLVMTEALDCLGVRDIHEFDAISVMGFGAEAQLH</sequence>
<dbReference type="RefSeq" id="WP_075570912.1">
    <property type="nucleotide sequence ID" value="NZ_MSDO01000022.1"/>
</dbReference>
<dbReference type="Proteomes" id="UP000186878">
    <property type="component" value="Unassembled WGS sequence"/>
</dbReference>
<dbReference type="EMBL" id="MSDO01000022">
    <property type="protein sequence ID" value="OLO03310.1"/>
    <property type="molecule type" value="Genomic_DNA"/>
</dbReference>
<accession>A0A1Q8SPF3</accession>
<dbReference type="STRING" id="404433.BTW07_14595"/>
<organism evidence="1 2">
    <name type="scientific">Salinicola socius</name>
    <dbReference type="NCBI Taxonomy" id="404433"/>
    <lineage>
        <taxon>Bacteria</taxon>
        <taxon>Pseudomonadati</taxon>
        <taxon>Pseudomonadota</taxon>
        <taxon>Gammaproteobacteria</taxon>
        <taxon>Oceanospirillales</taxon>
        <taxon>Halomonadaceae</taxon>
        <taxon>Salinicola</taxon>
    </lineage>
</organism>
<dbReference type="AlphaFoldDB" id="A0A1Q8SPF3"/>
<reference evidence="1 2" key="1">
    <citation type="submission" date="2016-12" db="EMBL/GenBank/DDBJ databases">
        <title>Draft genome sequences of strains Salinicola socius SMB35, Salinicola sp. MH3R3-1 and Chromohalobacter sp. SMB17 from the Verkhnekamsk potash mining region of Russia.</title>
        <authorList>
            <person name="Mavrodi D.V."/>
            <person name="Olsson B.E."/>
            <person name="Korsakova E.S."/>
            <person name="Pyankova A."/>
            <person name="Mavrodi O.V."/>
            <person name="Plotnikova E.G."/>
        </authorList>
    </citation>
    <scope>NUCLEOTIDE SEQUENCE [LARGE SCALE GENOMIC DNA]</scope>
    <source>
        <strain evidence="1 2">SMB35</strain>
    </source>
</reference>